<name>A0AAP0QC18_9ROSI</name>
<dbReference type="EMBL" id="JBCGBO010000024">
    <property type="protein sequence ID" value="KAK9181279.1"/>
    <property type="molecule type" value="Genomic_DNA"/>
</dbReference>
<evidence type="ECO:0000313" key="2">
    <source>
        <dbReference type="Proteomes" id="UP001428341"/>
    </source>
</evidence>
<accession>A0AAP0QC18</accession>
<evidence type="ECO:0000313" key="1">
    <source>
        <dbReference type="EMBL" id="KAK9181279.1"/>
    </source>
</evidence>
<proteinExistence type="predicted"/>
<keyword evidence="2" id="KW-1185">Reference proteome</keyword>
<reference evidence="1 2" key="1">
    <citation type="submission" date="2024-05" db="EMBL/GenBank/DDBJ databases">
        <title>Haplotype-resolved chromosome-level genome assembly of Huyou (Citrus changshanensis).</title>
        <authorList>
            <person name="Miao C."/>
            <person name="Chen W."/>
            <person name="Wu Y."/>
            <person name="Wang L."/>
            <person name="Zhao S."/>
            <person name="Grierson D."/>
            <person name="Xu C."/>
            <person name="Chen K."/>
        </authorList>
    </citation>
    <scope>NUCLEOTIDE SEQUENCE [LARGE SCALE GENOMIC DNA]</scope>
    <source>
        <strain evidence="1">01-14</strain>
        <tissue evidence="1">Leaf</tissue>
    </source>
</reference>
<organism evidence="1 2">
    <name type="scientific">Citrus x changshan-huyou</name>
    <dbReference type="NCBI Taxonomy" id="2935761"/>
    <lineage>
        <taxon>Eukaryota</taxon>
        <taxon>Viridiplantae</taxon>
        <taxon>Streptophyta</taxon>
        <taxon>Embryophyta</taxon>
        <taxon>Tracheophyta</taxon>
        <taxon>Spermatophyta</taxon>
        <taxon>Magnoliopsida</taxon>
        <taxon>eudicotyledons</taxon>
        <taxon>Gunneridae</taxon>
        <taxon>Pentapetalae</taxon>
        <taxon>rosids</taxon>
        <taxon>malvids</taxon>
        <taxon>Sapindales</taxon>
        <taxon>Rutaceae</taxon>
        <taxon>Aurantioideae</taxon>
        <taxon>Citrus</taxon>
    </lineage>
</organism>
<comment type="caution">
    <text evidence="1">The sequence shown here is derived from an EMBL/GenBank/DDBJ whole genome shotgun (WGS) entry which is preliminary data.</text>
</comment>
<gene>
    <name evidence="1" type="ORF">WN944_024416</name>
</gene>
<protein>
    <submittedName>
        <fullName evidence="1">Uncharacterized protein</fullName>
    </submittedName>
</protein>
<dbReference type="Proteomes" id="UP001428341">
    <property type="component" value="Unassembled WGS sequence"/>
</dbReference>
<dbReference type="AlphaFoldDB" id="A0AAP0QC18"/>
<sequence>MNSRANSSSPIIVALVSAIKRAAVSVPYTAGSSPPGDRDKVNFKKALNFLILITDAKVRCQSILFYFLLFFFNSFFKLVL</sequence>